<feature type="non-terminal residue" evidence="1">
    <location>
        <position position="1"/>
    </location>
</feature>
<evidence type="ECO:0000313" key="1">
    <source>
        <dbReference type="EMBL" id="KIK79238.1"/>
    </source>
</evidence>
<dbReference type="Proteomes" id="UP000054538">
    <property type="component" value="Unassembled WGS sequence"/>
</dbReference>
<proteinExistence type="predicted"/>
<dbReference type="EMBL" id="KN826336">
    <property type="protein sequence ID" value="KIK79238.1"/>
    <property type="molecule type" value="Genomic_DNA"/>
</dbReference>
<dbReference type="OrthoDB" id="2687688at2759"/>
<accession>A0A0D0CUV2</accession>
<dbReference type="AlphaFoldDB" id="A0A0D0CUV2"/>
<keyword evidence="2" id="KW-1185">Reference proteome</keyword>
<name>A0A0D0CUV2_9AGAM</name>
<organism evidence="1 2">
    <name type="scientific">Paxillus rubicundulus Ve08.2h10</name>
    <dbReference type="NCBI Taxonomy" id="930991"/>
    <lineage>
        <taxon>Eukaryota</taxon>
        <taxon>Fungi</taxon>
        <taxon>Dikarya</taxon>
        <taxon>Basidiomycota</taxon>
        <taxon>Agaricomycotina</taxon>
        <taxon>Agaricomycetes</taxon>
        <taxon>Agaricomycetidae</taxon>
        <taxon>Boletales</taxon>
        <taxon>Paxilineae</taxon>
        <taxon>Paxillaceae</taxon>
        <taxon>Paxillus</taxon>
    </lineage>
</organism>
<sequence length="120" mass="13683">NIIFQNQSDNKQLPIAIQLTIFLNNAGHYGNACSPEDVSQWAGASIGTVINCMHHVMAAILEQHDKFIYILPPHSKDMQHMWEFMALWTCHSWRNEVFTVDGSAINLSAKPSRYGEMFFN</sequence>
<dbReference type="InParanoid" id="A0A0D0CUV2"/>
<gene>
    <name evidence="1" type="ORF">PAXRUDRAFT_161816</name>
</gene>
<evidence type="ECO:0000313" key="2">
    <source>
        <dbReference type="Proteomes" id="UP000054538"/>
    </source>
</evidence>
<reference evidence="2" key="2">
    <citation type="submission" date="2015-01" db="EMBL/GenBank/DDBJ databases">
        <title>Evolutionary Origins and Diversification of the Mycorrhizal Mutualists.</title>
        <authorList>
            <consortium name="DOE Joint Genome Institute"/>
            <consortium name="Mycorrhizal Genomics Consortium"/>
            <person name="Kohler A."/>
            <person name="Kuo A."/>
            <person name="Nagy L.G."/>
            <person name="Floudas D."/>
            <person name="Copeland A."/>
            <person name="Barry K.W."/>
            <person name="Cichocki N."/>
            <person name="Veneault-Fourrey C."/>
            <person name="LaButti K."/>
            <person name="Lindquist E.A."/>
            <person name="Lipzen A."/>
            <person name="Lundell T."/>
            <person name="Morin E."/>
            <person name="Murat C."/>
            <person name="Riley R."/>
            <person name="Ohm R."/>
            <person name="Sun H."/>
            <person name="Tunlid A."/>
            <person name="Henrissat B."/>
            <person name="Grigoriev I.V."/>
            <person name="Hibbett D.S."/>
            <person name="Martin F."/>
        </authorList>
    </citation>
    <scope>NUCLEOTIDE SEQUENCE [LARGE SCALE GENOMIC DNA]</scope>
    <source>
        <strain evidence="2">Ve08.2h10</strain>
    </source>
</reference>
<reference evidence="1 2" key="1">
    <citation type="submission" date="2014-04" db="EMBL/GenBank/DDBJ databases">
        <authorList>
            <consortium name="DOE Joint Genome Institute"/>
            <person name="Kuo A."/>
            <person name="Kohler A."/>
            <person name="Jargeat P."/>
            <person name="Nagy L.G."/>
            <person name="Floudas D."/>
            <person name="Copeland A."/>
            <person name="Barry K.W."/>
            <person name="Cichocki N."/>
            <person name="Veneault-Fourrey C."/>
            <person name="LaButti K."/>
            <person name="Lindquist E.A."/>
            <person name="Lipzen A."/>
            <person name="Lundell T."/>
            <person name="Morin E."/>
            <person name="Murat C."/>
            <person name="Sun H."/>
            <person name="Tunlid A."/>
            <person name="Henrissat B."/>
            <person name="Grigoriev I.V."/>
            <person name="Hibbett D.S."/>
            <person name="Martin F."/>
            <person name="Nordberg H.P."/>
            <person name="Cantor M.N."/>
            <person name="Hua S.X."/>
        </authorList>
    </citation>
    <scope>NUCLEOTIDE SEQUENCE [LARGE SCALE GENOMIC DNA]</scope>
    <source>
        <strain evidence="1 2">Ve08.2h10</strain>
    </source>
</reference>
<dbReference type="HOGENOM" id="CLU_018552_1_3_1"/>
<protein>
    <submittedName>
        <fullName evidence="1">Uncharacterized protein</fullName>
    </submittedName>
</protein>